<feature type="compositionally biased region" description="Polar residues" evidence="1">
    <location>
        <begin position="417"/>
        <end position="438"/>
    </location>
</feature>
<name>A0ABR3JMS9_9AGAR</name>
<evidence type="ECO:0000256" key="1">
    <source>
        <dbReference type="SAM" id="MobiDB-lite"/>
    </source>
</evidence>
<feature type="compositionally biased region" description="Polar residues" evidence="1">
    <location>
        <begin position="201"/>
        <end position="231"/>
    </location>
</feature>
<feature type="region of interest" description="Disordered" evidence="1">
    <location>
        <begin position="732"/>
        <end position="781"/>
    </location>
</feature>
<gene>
    <name evidence="2" type="ORF">HGRIS_002740</name>
</gene>
<evidence type="ECO:0000313" key="3">
    <source>
        <dbReference type="Proteomes" id="UP001556367"/>
    </source>
</evidence>
<feature type="compositionally biased region" description="Basic and acidic residues" evidence="1">
    <location>
        <begin position="374"/>
        <end position="388"/>
    </location>
</feature>
<evidence type="ECO:0008006" key="4">
    <source>
        <dbReference type="Google" id="ProtNLM"/>
    </source>
</evidence>
<feature type="compositionally biased region" description="Basic and acidic residues" evidence="1">
    <location>
        <begin position="80"/>
        <end position="103"/>
    </location>
</feature>
<keyword evidence="3" id="KW-1185">Reference proteome</keyword>
<evidence type="ECO:0000313" key="2">
    <source>
        <dbReference type="EMBL" id="KAL0956603.1"/>
    </source>
</evidence>
<sequence length="1051" mass="115134">MTQMNGEVLKPILLRSSTPGANDKVLSYLQSMDGHDLEIPAGSEIGARPSTPKVESPKATRGSEAGHLETLANSPVSYGRAREVDGADDDGKSNTQDGRRTEGGDSVALPIREPGPTDPPGPKYESYDSGPSFGNFGPLPDDPQFHQHAAQNPYTAANPYANGSWQPPWGAPQGALWGPGPPNGMTPGFPSKVPLPESVASPPQTSINIAVESPSSPRSKSQAASKTSRAPSNIPDHQVPNSPPKSPSRASNRHEGDRPFSPLSGKSQTTARGTTYPPLPETVAGDDVATGIYSPTKARSQARSKAPSISPSDSLSQFHSKSRKSKTLSQAAGSVMSGGGHGQPRPFFPYWNAPTAEDLLHAAVRGRSMVIPEVDEKQSSVAPSHKEPSIVPSHHSKVASAVPSHLSPSKKAPSRVSAASKQPSVVSRHTSKAPSQAHASEREGSATPTPSRPHSPYLNNEEQRIVDEALAAAHTPRTSYYAASTLGPDVVNSHFHDMDLCILLHQEKDPNGHEVVKRALRKAIRQRVKKLGMNHDNESINQFRKLHDHDPSVHLGDDAEEPPKWATDLKRELVLMQQRIESLGPKIENLRQVPPPASQTGGEGSRYGLEYADDGGYTQTPMTQTVNIHTQPGTMADSMYQVPETEIIDESRAAGSQRYDDDGEEFDDGTEHHRGFTTDAETRTRQSDHSSEMRDDSPGQQFLEEELYKLRQKPGGSQSGLSHRTWEVARDDDGDVFDDDGDDHDHDHDHDHAVSGLPTIPDSQTGRQSPPLPPIPANGSRDVVHTPQQGWHPGEYSTETQTLLPWQKIHQRLLNWAMIWPTSELDGALNSTTRGHQVDEIALSIWSTQTYKRYVRTRLTDSPQGVVDRLFVPPNMADAISTAVFNGRHGDACGMLRDLWSPFGLPGMPRLLIVLAKHRSDANHWVVHRFSLPDGGLTTYDSYPERTLPDGRPLGWWFAIRIAWPNAIYPSPDHLMQKMVRLHRPMQLPIDNSVAAAGIWRNLLMGSRAERSLDLERLRDLINTEVKNLRQRKLMGKLSIGAPRPTWEDMN</sequence>
<feature type="region of interest" description="Disordered" evidence="1">
    <location>
        <begin position="1"/>
        <end position="20"/>
    </location>
</feature>
<organism evidence="2 3">
    <name type="scientific">Hohenbuehelia grisea</name>
    <dbReference type="NCBI Taxonomy" id="104357"/>
    <lineage>
        <taxon>Eukaryota</taxon>
        <taxon>Fungi</taxon>
        <taxon>Dikarya</taxon>
        <taxon>Basidiomycota</taxon>
        <taxon>Agaricomycotina</taxon>
        <taxon>Agaricomycetes</taxon>
        <taxon>Agaricomycetidae</taxon>
        <taxon>Agaricales</taxon>
        <taxon>Pleurotineae</taxon>
        <taxon>Pleurotaceae</taxon>
        <taxon>Hohenbuehelia</taxon>
    </lineage>
</organism>
<feature type="compositionally biased region" description="Polar residues" evidence="1">
    <location>
        <begin position="297"/>
        <end position="319"/>
    </location>
</feature>
<dbReference type="EMBL" id="JASNQZ010000006">
    <property type="protein sequence ID" value="KAL0956603.1"/>
    <property type="molecule type" value="Genomic_DNA"/>
</dbReference>
<feature type="region of interest" description="Disordered" evidence="1">
    <location>
        <begin position="651"/>
        <end position="700"/>
    </location>
</feature>
<feature type="region of interest" description="Disordered" evidence="1">
    <location>
        <begin position="36"/>
        <end position="349"/>
    </location>
</feature>
<feature type="compositionally biased region" description="Polar residues" evidence="1">
    <location>
        <begin position="264"/>
        <end position="273"/>
    </location>
</feature>
<accession>A0ABR3JMS9</accession>
<feature type="compositionally biased region" description="Polar residues" evidence="1">
    <location>
        <begin position="149"/>
        <end position="165"/>
    </location>
</feature>
<reference evidence="3" key="1">
    <citation type="submission" date="2024-06" db="EMBL/GenBank/DDBJ databases">
        <title>Multi-omics analyses provide insights into the biosynthesis of the anticancer antibiotic pleurotin in Hohenbuehelia grisea.</title>
        <authorList>
            <person name="Weaver J.A."/>
            <person name="Alberti F."/>
        </authorList>
    </citation>
    <scope>NUCLEOTIDE SEQUENCE [LARGE SCALE GENOMIC DNA]</scope>
    <source>
        <strain evidence="3">T-177</strain>
    </source>
</reference>
<comment type="caution">
    <text evidence="2">The sequence shown here is derived from an EMBL/GenBank/DDBJ whole genome shotgun (WGS) entry which is preliminary data.</text>
</comment>
<feature type="compositionally biased region" description="Acidic residues" evidence="1">
    <location>
        <begin position="732"/>
        <end position="742"/>
    </location>
</feature>
<protein>
    <recommendedName>
        <fullName evidence="4">Ubiquitin-like protease family profile domain-containing protein</fullName>
    </recommendedName>
</protein>
<dbReference type="Proteomes" id="UP001556367">
    <property type="component" value="Unassembled WGS sequence"/>
</dbReference>
<proteinExistence type="predicted"/>
<feature type="region of interest" description="Disordered" evidence="1">
    <location>
        <begin position="374"/>
        <end position="458"/>
    </location>
</feature>
<feature type="compositionally biased region" description="Basic and acidic residues" evidence="1">
    <location>
        <begin position="743"/>
        <end position="753"/>
    </location>
</feature>
<feature type="compositionally biased region" description="Basic and acidic residues" evidence="1">
    <location>
        <begin position="669"/>
        <end position="697"/>
    </location>
</feature>